<feature type="chain" id="PRO_5021730769" evidence="1">
    <location>
        <begin position="25"/>
        <end position="292"/>
    </location>
</feature>
<feature type="domain" description="Sulphur oxidation protein SoxZ" evidence="2">
    <location>
        <begin position="194"/>
        <end position="283"/>
    </location>
</feature>
<dbReference type="SUPFAM" id="SSF81296">
    <property type="entry name" value="E set domains"/>
    <property type="match status" value="1"/>
</dbReference>
<dbReference type="Proteomes" id="UP000321523">
    <property type="component" value="Unassembled WGS sequence"/>
</dbReference>
<keyword evidence="5" id="KW-1185">Reference proteome</keyword>
<feature type="signal peptide" evidence="1">
    <location>
        <begin position="1"/>
        <end position="24"/>
    </location>
</feature>
<dbReference type="Gene3D" id="2.60.40.10">
    <property type="entry name" value="Immunoglobulins"/>
    <property type="match status" value="1"/>
</dbReference>
<evidence type="ECO:0000313" key="4">
    <source>
        <dbReference type="EMBL" id="GEO41944.1"/>
    </source>
</evidence>
<comment type="caution">
    <text evidence="4">The sequence shown here is derived from an EMBL/GenBank/DDBJ whole genome shotgun (WGS) entry which is preliminary data.</text>
</comment>
<dbReference type="OrthoDB" id="8538315at2"/>
<dbReference type="NCBIfam" id="TIGR04557">
    <property type="entry name" value="fuse_rel_SoxYZ"/>
    <property type="match status" value="1"/>
</dbReference>
<dbReference type="EMBL" id="BJYZ01000033">
    <property type="protein sequence ID" value="GEO41944.1"/>
    <property type="molecule type" value="Genomic_DNA"/>
</dbReference>
<dbReference type="RefSeq" id="WP_044434570.1">
    <property type="nucleotide sequence ID" value="NZ_BJYZ01000033.1"/>
</dbReference>
<dbReference type="Pfam" id="PF13501">
    <property type="entry name" value="SoxY"/>
    <property type="match status" value="1"/>
</dbReference>
<dbReference type="InterPro" id="IPR014880">
    <property type="entry name" value="SoxZ_dom"/>
</dbReference>
<feature type="domain" description="Ig-like SoxY" evidence="3">
    <location>
        <begin position="56"/>
        <end position="168"/>
    </location>
</feature>
<name>A0A512DZN8_9PROT</name>
<dbReference type="InterPro" id="IPR030831">
    <property type="entry name" value="Fuse-rel_SoxYZ"/>
</dbReference>
<protein>
    <submittedName>
        <fullName evidence="4">Quinoprotein dehydrogenase-associated SoxYZ-like carrier</fullName>
    </submittedName>
</protein>
<dbReference type="Pfam" id="PF08770">
    <property type="entry name" value="SoxZ"/>
    <property type="match status" value="1"/>
</dbReference>
<dbReference type="AlphaFoldDB" id="A0A512DZN8"/>
<evidence type="ECO:0000259" key="2">
    <source>
        <dbReference type="Pfam" id="PF08770"/>
    </source>
</evidence>
<dbReference type="InterPro" id="IPR038162">
    <property type="entry name" value="SoxY_sf"/>
</dbReference>
<evidence type="ECO:0000259" key="3">
    <source>
        <dbReference type="Pfam" id="PF13501"/>
    </source>
</evidence>
<dbReference type="InterPro" id="IPR013783">
    <property type="entry name" value="Ig-like_fold"/>
</dbReference>
<gene>
    <name evidence="4" type="ORF">SAE02_60920</name>
</gene>
<keyword evidence="1" id="KW-0732">Signal</keyword>
<reference evidence="4 5" key="1">
    <citation type="submission" date="2019-07" db="EMBL/GenBank/DDBJ databases">
        <title>Whole genome shotgun sequence of Skermanella aerolata NBRC 106429.</title>
        <authorList>
            <person name="Hosoyama A."/>
            <person name="Uohara A."/>
            <person name="Ohji S."/>
            <person name="Ichikawa N."/>
        </authorList>
    </citation>
    <scope>NUCLEOTIDE SEQUENCE [LARGE SCALE GENOMIC DNA]</scope>
    <source>
        <strain evidence="4 5">NBRC 106429</strain>
    </source>
</reference>
<organism evidence="4 5">
    <name type="scientific">Skermanella aerolata</name>
    <dbReference type="NCBI Taxonomy" id="393310"/>
    <lineage>
        <taxon>Bacteria</taxon>
        <taxon>Pseudomonadati</taxon>
        <taxon>Pseudomonadota</taxon>
        <taxon>Alphaproteobacteria</taxon>
        <taxon>Rhodospirillales</taxon>
        <taxon>Azospirillaceae</taxon>
        <taxon>Skermanella</taxon>
    </lineage>
</organism>
<accession>A0A512DZN8</accession>
<dbReference type="InterPro" id="IPR032711">
    <property type="entry name" value="SoxY"/>
</dbReference>
<evidence type="ECO:0000256" key="1">
    <source>
        <dbReference type="SAM" id="SignalP"/>
    </source>
</evidence>
<sequence length="292" mass="31439">MSTTVKRLTVTVAALVLSCGIASAQLNSPKESTSQKQGDAKPDDYERWDAVREVYFPGRTIEDGSAFLSLDAPYRAQDAALVPVTVKAALPADAGWSIKTLTLLIDGNPVPLAGKFHLHDEAAGTGHRNLSIGTRVRVNEYTLIHAVAETTDGRLFSAERYVKAAGGCSAPAMKNPEQAMARLGKMKLNLPQSVPVGGDVTAQLLVSHPNHSGMQFDQISRTYVPPYFIRSIKVSYAGQPVMDVETDISLSEDPSLHFTFTPKAAGDLKAEVVDSKDQTYTGDWQVIPQPAS</sequence>
<dbReference type="PROSITE" id="PS51257">
    <property type="entry name" value="PROKAR_LIPOPROTEIN"/>
    <property type="match status" value="1"/>
</dbReference>
<dbReference type="InterPro" id="IPR014756">
    <property type="entry name" value="Ig_E-set"/>
</dbReference>
<dbReference type="Gene3D" id="2.60.40.2470">
    <property type="entry name" value="SoxY domain"/>
    <property type="match status" value="1"/>
</dbReference>
<proteinExistence type="predicted"/>
<evidence type="ECO:0000313" key="5">
    <source>
        <dbReference type="Proteomes" id="UP000321523"/>
    </source>
</evidence>